<dbReference type="SUPFAM" id="SSF51735">
    <property type="entry name" value="NAD(P)-binding Rossmann-fold domains"/>
    <property type="match status" value="1"/>
</dbReference>
<dbReference type="AlphaFoldDB" id="A0A221KEJ8"/>
<evidence type="ECO:0000313" key="3">
    <source>
        <dbReference type="EMBL" id="ASM77260.1"/>
    </source>
</evidence>
<feature type="domain" description="Quinate/shikimate 5-dehydrogenase/glutamyl-tRNA reductase" evidence="2">
    <location>
        <begin position="159"/>
        <end position="263"/>
    </location>
</feature>
<reference evidence="3 4" key="1">
    <citation type="submission" date="2017-07" db="EMBL/GenBank/DDBJ databases">
        <title>Complete Genome Sequence of the cosmetic ferment Vitreoscilla filiformis (ATCC15551).</title>
        <authorList>
            <person name="Contreras S."/>
            <person name="Sagory-Zalkind P."/>
            <person name="Blanquart H."/>
            <person name="Iltis A."/>
            <person name="Morand S.C."/>
        </authorList>
    </citation>
    <scope>NUCLEOTIDE SEQUENCE [LARGE SCALE GENOMIC DNA]</scope>
    <source>
        <strain evidence="3 4">ATCC 15551</strain>
    </source>
</reference>
<accession>A0A221KEJ8</accession>
<evidence type="ECO:0000256" key="1">
    <source>
        <dbReference type="ARBA" id="ARBA00022857"/>
    </source>
</evidence>
<evidence type="ECO:0000259" key="2">
    <source>
        <dbReference type="Pfam" id="PF01488"/>
    </source>
</evidence>
<name>A0A221KEJ8_VITFI</name>
<dbReference type="EMBL" id="CP022423">
    <property type="protein sequence ID" value="ASM77260.1"/>
    <property type="molecule type" value="Genomic_DNA"/>
</dbReference>
<dbReference type="Pfam" id="PF01488">
    <property type="entry name" value="Shikimate_DH"/>
    <property type="match status" value="1"/>
</dbReference>
<keyword evidence="4" id="KW-1185">Reference proteome</keyword>
<dbReference type="Proteomes" id="UP000199729">
    <property type="component" value="Chromosome"/>
</dbReference>
<keyword evidence="1" id="KW-0521">NADP</keyword>
<evidence type="ECO:0000313" key="4">
    <source>
        <dbReference type="Proteomes" id="UP000199729"/>
    </source>
</evidence>
<dbReference type="InterPro" id="IPR036291">
    <property type="entry name" value="NAD(P)-bd_dom_sf"/>
</dbReference>
<dbReference type="InterPro" id="IPR006151">
    <property type="entry name" value="Shikm_DH/Glu-tRNA_Rdtase"/>
</dbReference>
<protein>
    <recommendedName>
        <fullName evidence="2">Quinate/shikimate 5-dehydrogenase/glutamyl-tRNA reductase domain-containing protein</fullName>
    </recommendedName>
</protein>
<dbReference type="KEGG" id="vff:VITFI_CDS1482"/>
<organism evidence="3 4">
    <name type="scientific">Vitreoscilla filiformis</name>
    <dbReference type="NCBI Taxonomy" id="63"/>
    <lineage>
        <taxon>Bacteria</taxon>
        <taxon>Pseudomonadati</taxon>
        <taxon>Pseudomonadota</taxon>
        <taxon>Betaproteobacteria</taxon>
        <taxon>Neisseriales</taxon>
        <taxon>Neisseriaceae</taxon>
        <taxon>Vitreoscilla</taxon>
    </lineage>
</organism>
<dbReference type="OrthoDB" id="7056925at2"/>
<proteinExistence type="predicted"/>
<dbReference type="RefSeq" id="WP_157725595.1">
    <property type="nucleotide sequence ID" value="NZ_CP022423.1"/>
</dbReference>
<gene>
    <name evidence="3" type="ORF">VITFI_CDS1482</name>
</gene>
<sequence>MMADAWRLLLTMTDVRRAWRVLTDRPHLDVAFITNLRDEAERRRFFHAKADLHQHASGPRMHLGGVTGEVRGINVTAEEILTRAGRKRAKAVFMDAVAWAHGEGARVVLLAAATKRLFGHDGAELKARFPDMVFTIGDNGTAHLLCQDVERAMARAGLDKSRARVFVVGAYGHLGRAVSQHLMGQGCDVVGYGTNWRLLEAFSAETGTPVSLSLENAGFFDVVVTCTHSTDAKLTPADVSLLRQPDRKLLVVDVAEPANLDERCLAACQRWVVRQDAGNGHAAKLSYLLGPLSYRKLRLPARTVFGCFAEALALHRAIFTEHNPLMLGRDWFDVNPAQMALVAGTFEDMGLGLPEPHCFGQPVGSFDLSLPEVGAGALALPYRTPANAY</sequence>
<dbReference type="Gene3D" id="3.40.50.720">
    <property type="entry name" value="NAD(P)-binding Rossmann-like Domain"/>
    <property type="match status" value="1"/>
</dbReference>